<reference evidence="1" key="2">
    <citation type="submission" date="2021-01" db="EMBL/GenBank/DDBJ databases">
        <authorList>
            <person name="Schikora-Tamarit M.A."/>
        </authorList>
    </citation>
    <scope>NUCLEOTIDE SEQUENCE</scope>
    <source>
        <strain evidence="1">CBS6341</strain>
    </source>
</reference>
<organism evidence="1 2">
    <name type="scientific">Wickerhamomyces mucosus</name>
    <dbReference type="NCBI Taxonomy" id="1378264"/>
    <lineage>
        <taxon>Eukaryota</taxon>
        <taxon>Fungi</taxon>
        <taxon>Dikarya</taxon>
        <taxon>Ascomycota</taxon>
        <taxon>Saccharomycotina</taxon>
        <taxon>Saccharomycetes</taxon>
        <taxon>Phaffomycetales</taxon>
        <taxon>Wickerhamomycetaceae</taxon>
        <taxon>Wickerhamomyces</taxon>
    </lineage>
</organism>
<dbReference type="EMBL" id="JAEUBF010001347">
    <property type="protein sequence ID" value="KAH3669112.1"/>
    <property type="molecule type" value="Genomic_DNA"/>
</dbReference>
<name>A0A9P8PC18_9ASCO</name>
<sequence length="257" mass="29271">MSTTQQNIIKSFSLVDLNTALDKYNINKELMSLYNISQIEIGAFKKIENKKFEDKLKELRINKLKKYKTVDRGSQFHKVQGEINFDMPNELKNTRFGVPLISSSLILPTLQRAEYFDIGFPILSSTDEEILDLPSEAPFVLKSSVLLPSCENQDPEHISHLGESQEILESSSGCQESYSLKHQILSDPILDFSSTQSFPEYDETVNISYIDNNNSHRTNSSFNEQSLFSQRVGSFKRTKLENENTQDIVTFDTSSSS</sequence>
<keyword evidence="2" id="KW-1185">Reference proteome</keyword>
<comment type="caution">
    <text evidence="1">The sequence shown here is derived from an EMBL/GenBank/DDBJ whole genome shotgun (WGS) entry which is preliminary data.</text>
</comment>
<evidence type="ECO:0000313" key="1">
    <source>
        <dbReference type="EMBL" id="KAH3669112.1"/>
    </source>
</evidence>
<proteinExistence type="predicted"/>
<gene>
    <name evidence="1" type="ORF">WICMUC_005076</name>
</gene>
<accession>A0A9P8PC18</accession>
<evidence type="ECO:0000313" key="2">
    <source>
        <dbReference type="Proteomes" id="UP000769528"/>
    </source>
</evidence>
<dbReference type="AlphaFoldDB" id="A0A9P8PC18"/>
<dbReference type="Proteomes" id="UP000769528">
    <property type="component" value="Unassembled WGS sequence"/>
</dbReference>
<reference evidence="1" key="1">
    <citation type="journal article" date="2021" name="Open Biol.">
        <title>Shared evolutionary footprints suggest mitochondrial oxidative damage underlies multiple complex I losses in fungi.</title>
        <authorList>
            <person name="Schikora-Tamarit M.A."/>
            <person name="Marcet-Houben M."/>
            <person name="Nosek J."/>
            <person name="Gabaldon T."/>
        </authorList>
    </citation>
    <scope>NUCLEOTIDE SEQUENCE</scope>
    <source>
        <strain evidence="1">CBS6341</strain>
    </source>
</reference>
<protein>
    <submittedName>
        <fullName evidence="1">Uncharacterized protein</fullName>
    </submittedName>
</protein>